<sequence length="112" mass="12080">MECEVGEEPQASEAQLDKLRAHRECLLRAGNQELEGMQACKNWAPQLANSIRMAQLEGGPLSRKGLKGVSVSTEVNVLSPKKGLVHPPTPQQQFANVGMGGDSTKDKLGRSQ</sequence>
<accession>A0AAV7S8U7</accession>
<evidence type="ECO:0000256" key="1">
    <source>
        <dbReference type="SAM" id="MobiDB-lite"/>
    </source>
</evidence>
<protein>
    <submittedName>
        <fullName evidence="2">Uncharacterized protein</fullName>
    </submittedName>
</protein>
<organism evidence="2 3">
    <name type="scientific">Pleurodeles waltl</name>
    <name type="common">Iberian ribbed newt</name>
    <dbReference type="NCBI Taxonomy" id="8319"/>
    <lineage>
        <taxon>Eukaryota</taxon>
        <taxon>Metazoa</taxon>
        <taxon>Chordata</taxon>
        <taxon>Craniata</taxon>
        <taxon>Vertebrata</taxon>
        <taxon>Euteleostomi</taxon>
        <taxon>Amphibia</taxon>
        <taxon>Batrachia</taxon>
        <taxon>Caudata</taxon>
        <taxon>Salamandroidea</taxon>
        <taxon>Salamandridae</taxon>
        <taxon>Pleurodelinae</taxon>
        <taxon>Pleurodeles</taxon>
    </lineage>
</organism>
<keyword evidence="3" id="KW-1185">Reference proteome</keyword>
<evidence type="ECO:0000313" key="2">
    <source>
        <dbReference type="EMBL" id="KAJ1159680.1"/>
    </source>
</evidence>
<reference evidence="2" key="1">
    <citation type="journal article" date="2022" name="bioRxiv">
        <title>Sequencing and chromosome-scale assembly of the giantPleurodeles waltlgenome.</title>
        <authorList>
            <person name="Brown T."/>
            <person name="Elewa A."/>
            <person name="Iarovenko S."/>
            <person name="Subramanian E."/>
            <person name="Araus A.J."/>
            <person name="Petzold A."/>
            <person name="Susuki M."/>
            <person name="Suzuki K.-i.T."/>
            <person name="Hayashi T."/>
            <person name="Toyoda A."/>
            <person name="Oliveira C."/>
            <person name="Osipova E."/>
            <person name="Leigh N.D."/>
            <person name="Simon A."/>
            <person name="Yun M.H."/>
        </authorList>
    </citation>
    <scope>NUCLEOTIDE SEQUENCE</scope>
    <source>
        <strain evidence="2">20211129_DDA</strain>
        <tissue evidence="2">Liver</tissue>
    </source>
</reference>
<comment type="caution">
    <text evidence="2">The sequence shown here is derived from an EMBL/GenBank/DDBJ whole genome shotgun (WGS) entry which is preliminary data.</text>
</comment>
<dbReference type="AlphaFoldDB" id="A0AAV7S8U7"/>
<proteinExistence type="predicted"/>
<name>A0AAV7S8U7_PLEWA</name>
<evidence type="ECO:0000313" key="3">
    <source>
        <dbReference type="Proteomes" id="UP001066276"/>
    </source>
</evidence>
<dbReference type="EMBL" id="JANPWB010000008">
    <property type="protein sequence ID" value="KAJ1159680.1"/>
    <property type="molecule type" value="Genomic_DNA"/>
</dbReference>
<feature type="region of interest" description="Disordered" evidence="1">
    <location>
        <begin position="80"/>
        <end position="112"/>
    </location>
</feature>
<feature type="compositionally biased region" description="Basic and acidic residues" evidence="1">
    <location>
        <begin position="103"/>
        <end position="112"/>
    </location>
</feature>
<gene>
    <name evidence="2" type="ORF">NDU88_000185</name>
</gene>
<dbReference type="Proteomes" id="UP001066276">
    <property type="component" value="Chromosome 4_2"/>
</dbReference>